<dbReference type="PANTHER" id="PTHR44196">
    <property type="entry name" value="DEHYDROGENASE/REDUCTASE SDR FAMILY MEMBER 7B"/>
    <property type="match status" value="1"/>
</dbReference>
<keyword evidence="2" id="KW-0560">Oxidoreductase</keyword>
<evidence type="ECO:0000313" key="6">
    <source>
        <dbReference type="Proteomes" id="UP000181942"/>
    </source>
</evidence>
<dbReference type="PRINTS" id="PR00080">
    <property type="entry name" value="SDRFAMILY"/>
</dbReference>
<dbReference type="Gene3D" id="3.40.50.720">
    <property type="entry name" value="NAD(P)-binding Rossmann-like Domain"/>
    <property type="match status" value="1"/>
</dbReference>
<reference evidence="5 6" key="1">
    <citation type="submission" date="2016-10" db="EMBL/GenBank/DDBJ databases">
        <authorList>
            <person name="de Groot N.N."/>
        </authorList>
    </citation>
    <scope>NUCLEOTIDE SEQUENCE [LARGE SCALE GENOMIC DNA]</scope>
    <source>
        <strain evidence="5 6">OK461</strain>
    </source>
</reference>
<evidence type="ECO:0000313" key="5">
    <source>
        <dbReference type="EMBL" id="SFG47251.1"/>
    </source>
</evidence>
<evidence type="ECO:0000256" key="1">
    <source>
        <dbReference type="ARBA" id="ARBA00006484"/>
    </source>
</evidence>
<dbReference type="OrthoDB" id="9775296at2"/>
<dbReference type="PRINTS" id="PR00081">
    <property type="entry name" value="GDHRDH"/>
</dbReference>
<dbReference type="SUPFAM" id="SSF51735">
    <property type="entry name" value="NAD(P)-binding Rossmann-fold domains"/>
    <property type="match status" value="1"/>
</dbReference>
<dbReference type="Pfam" id="PF00106">
    <property type="entry name" value="adh_short"/>
    <property type="match status" value="1"/>
</dbReference>
<protein>
    <submittedName>
        <fullName evidence="5">NADP-dependent 3-hydroxy acid dehydrogenase YdfG</fullName>
    </submittedName>
</protein>
<dbReference type="InterPro" id="IPR057326">
    <property type="entry name" value="KR_dom"/>
</dbReference>
<dbReference type="InterPro" id="IPR036291">
    <property type="entry name" value="NAD(P)-bd_dom_sf"/>
</dbReference>
<accession>A0A1I2SB68</accession>
<dbReference type="GO" id="GO:0016616">
    <property type="term" value="F:oxidoreductase activity, acting on the CH-OH group of donors, NAD or NADP as acceptor"/>
    <property type="evidence" value="ECO:0007669"/>
    <property type="project" value="UniProtKB-ARBA"/>
</dbReference>
<dbReference type="InterPro" id="IPR002347">
    <property type="entry name" value="SDR_fam"/>
</dbReference>
<dbReference type="RefSeq" id="WP_075032059.1">
    <property type="nucleotide sequence ID" value="NZ_FONR01000021.1"/>
</dbReference>
<dbReference type="AlphaFoldDB" id="A0A1I2SB68"/>
<proteinExistence type="inferred from homology"/>
<dbReference type="Proteomes" id="UP000181942">
    <property type="component" value="Unassembled WGS sequence"/>
</dbReference>
<name>A0A1I2SB68_9ACTN</name>
<gene>
    <name evidence="5" type="ORF">SAMN02787118_12191</name>
</gene>
<feature type="domain" description="Ketoreductase" evidence="4">
    <location>
        <begin position="8"/>
        <end position="196"/>
    </location>
</feature>
<sequence>MTGRLQDTVALVTGAGSGIGEATARSLVAEGAAVAVLGRRRERLQELAEKVRAEGGTAFVVVADIADQQQAAAAVESVVAELGRLDTVVNNAGFMGVGQAVDSPLEEWERMLGVNVQGLLYITHAALPHLLRAAEDSPRRVADLVNISSTAGRVARPGTAVYNLTKFGVNGFTEALRQEVMQKRVRVSVVEPGTVDTELSTHLRDGVRQAIESQIEGMELLRPEDIADAVSYIVTRDRRVAVNEILVRAGEQTW</sequence>
<evidence type="ECO:0000256" key="2">
    <source>
        <dbReference type="ARBA" id="ARBA00023002"/>
    </source>
</evidence>
<dbReference type="FunFam" id="3.40.50.720:FF:000047">
    <property type="entry name" value="NADP-dependent L-serine/L-allo-threonine dehydrogenase"/>
    <property type="match status" value="1"/>
</dbReference>
<comment type="similarity">
    <text evidence="1 3">Belongs to the short-chain dehydrogenases/reductases (SDR) family.</text>
</comment>
<organism evidence="5 6">
    <name type="scientific">Streptomyces mirabilis</name>
    <dbReference type="NCBI Taxonomy" id="68239"/>
    <lineage>
        <taxon>Bacteria</taxon>
        <taxon>Bacillati</taxon>
        <taxon>Actinomycetota</taxon>
        <taxon>Actinomycetes</taxon>
        <taxon>Kitasatosporales</taxon>
        <taxon>Streptomycetaceae</taxon>
        <taxon>Streptomyces</taxon>
    </lineage>
</organism>
<dbReference type="PANTHER" id="PTHR44196:SF1">
    <property type="entry name" value="DEHYDROGENASE_REDUCTASE SDR FAMILY MEMBER 7B"/>
    <property type="match status" value="1"/>
</dbReference>
<dbReference type="SMART" id="SM00822">
    <property type="entry name" value="PKS_KR"/>
    <property type="match status" value="1"/>
</dbReference>
<evidence type="ECO:0000256" key="3">
    <source>
        <dbReference type="RuleBase" id="RU000363"/>
    </source>
</evidence>
<dbReference type="EMBL" id="FONR01000021">
    <property type="protein sequence ID" value="SFG47251.1"/>
    <property type="molecule type" value="Genomic_DNA"/>
</dbReference>
<dbReference type="GO" id="GO:0016020">
    <property type="term" value="C:membrane"/>
    <property type="evidence" value="ECO:0007669"/>
    <property type="project" value="TreeGrafter"/>
</dbReference>
<evidence type="ECO:0000259" key="4">
    <source>
        <dbReference type="SMART" id="SM00822"/>
    </source>
</evidence>